<organism evidence="2 3">
    <name type="scientific">Mesobacillus maritimus</name>
    <dbReference type="NCBI Taxonomy" id="1643336"/>
    <lineage>
        <taxon>Bacteria</taxon>
        <taxon>Bacillati</taxon>
        <taxon>Bacillota</taxon>
        <taxon>Bacilli</taxon>
        <taxon>Bacillales</taxon>
        <taxon>Bacillaceae</taxon>
        <taxon>Mesobacillus</taxon>
    </lineage>
</organism>
<dbReference type="Proteomes" id="UP000769780">
    <property type="component" value="Unassembled WGS sequence"/>
</dbReference>
<evidence type="ECO:0000313" key="2">
    <source>
        <dbReference type="EMBL" id="MBY0095511.1"/>
    </source>
</evidence>
<accession>A0ABS7JZT5</accession>
<protein>
    <recommendedName>
        <fullName evidence="1">UGSC-like domain-containing protein</fullName>
    </recommendedName>
</protein>
<comment type="caution">
    <text evidence="2">The sequence shown here is derived from an EMBL/GenBank/DDBJ whole genome shotgun (WGS) entry which is preliminary data.</text>
</comment>
<dbReference type="InterPro" id="IPR057767">
    <property type="entry name" value="UGSC-like_dom"/>
</dbReference>
<reference evidence="2 3" key="1">
    <citation type="submission" date="2020-07" db="EMBL/GenBank/DDBJ databases">
        <title>Fungal Genomes of the International Space Station.</title>
        <authorList>
            <person name="Seuylemezian A."/>
            <person name="Singh N.K."/>
            <person name="Wood J."/>
            <person name="Venkateswaran K."/>
        </authorList>
    </citation>
    <scope>NUCLEOTIDE SEQUENCE [LARGE SCALE GENOMIC DNA]</scope>
    <source>
        <strain evidence="2 3">PL-B2</strain>
    </source>
</reference>
<proteinExistence type="predicted"/>
<name>A0ABS7JZT5_9BACI</name>
<feature type="domain" description="UGSC-like" evidence="1">
    <location>
        <begin position="5"/>
        <end position="94"/>
    </location>
</feature>
<gene>
    <name evidence="2" type="ORF">H0185_01580</name>
</gene>
<dbReference type="EMBL" id="JACWFH010000005">
    <property type="protein sequence ID" value="MBY0095511.1"/>
    <property type="molecule type" value="Genomic_DNA"/>
</dbReference>
<keyword evidence="3" id="KW-1185">Reference proteome</keyword>
<evidence type="ECO:0000313" key="3">
    <source>
        <dbReference type="Proteomes" id="UP000769780"/>
    </source>
</evidence>
<sequence>MSIIVYNPTNGPSVKEKTMAKRNHPLENSVIGLIDNGKKNSNVVIERAAFGLKNKYKLKEVYIHNKKSFSHGLNPAEAKMLAEKCDFIITGVGD</sequence>
<dbReference type="Pfam" id="PF24696">
    <property type="entry name" value="UGSC"/>
    <property type="match status" value="1"/>
</dbReference>
<evidence type="ECO:0000259" key="1">
    <source>
        <dbReference type="Pfam" id="PF24696"/>
    </source>
</evidence>